<dbReference type="CDD" id="cd00014">
    <property type="entry name" value="CH_SF"/>
    <property type="match status" value="1"/>
</dbReference>
<evidence type="ECO:0000313" key="1">
    <source>
        <dbReference type="EMBL" id="GJN23600.1"/>
    </source>
</evidence>
<dbReference type="GO" id="GO:0005884">
    <property type="term" value="C:actin filament"/>
    <property type="evidence" value="ECO:0007669"/>
    <property type="project" value="TreeGrafter"/>
</dbReference>
<dbReference type="PANTHER" id="PTHR46756">
    <property type="entry name" value="TRANSGELIN"/>
    <property type="match status" value="1"/>
</dbReference>
<dbReference type="Gene3D" id="1.10.418.10">
    <property type="entry name" value="Calponin-like domain"/>
    <property type="match status" value="1"/>
</dbReference>
<reference evidence="1" key="2">
    <citation type="submission" date="2021-12" db="EMBL/GenBank/DDBJ databases">
        <title>Resequencing data analysis of finger millet.</title>
        <authorList>
            <person name="Hatakeyama M."/>
            <person name="Aluri S."/>
            <person name="Balachadran M.T."/>
            <person name="Sivarajan S.R."/>
            <person name="Poveda L."/>
            <person name="Shimizu-Inatsugi R."/>
            <person name="Schlapbach R."/>
            <person name="Sreeman S.M."/>
            <person name="Shimizu K.K."/>
        </authorList>
    </citation>
    <scope>NUCLEOTIDE SEQUENCE</scope>
</reference>
<dbReference type="GO" id="GO:0051015">
    <property type="term" value="F:actin filament binding"/>
    <property type="evidence" value="ECO:0007669"/>
    <property type="project" value="TreeGrafter"/>
</dbReference>
<dbReference type="AlphaFoldDB" id="A0AAV5ELN7"/>
<protein>
    <submittedName>
        <fullName evidence="1">Uncharacterized protein</fullName>
    </submittedName>
</protein>
<organism evidence="1 2">
    <name type="scientific">Eleusine coracana subsp. coracana</name>
    <dbReference type="NCBI Taxonomy" id="191504"/>
    <lineage>
        <taxon>Eukaryota</taxon>
        <taxon>Viridiplantae</taxon>
        <taxon>Streptophyta</taxon>
        <taxon>Embryophyta</taxon>
        <taxon>Tracheophyta</taxon>
        <taxon>Spermatophyta</taxon>
        <taxon>Magnoliopsida</taxon>
        <taxon>Liliopsida</taxon>
        <taxon>Poales</taxon>
        <taxon>Poaceae</taxon>
        <taxon>PACMAD clade</taxon>
        <taxon>Chloridoideae</taxon>
        <taxon>Cynodonteae</taxon>
        <taxon>Eleusininae</taxon>
        <taxon>Eleusine</taxon>
    </lineage>
</organism>
<keyword evidence="2" id="KW-1185">Reference proteome</keyword>
<accession>A0AAV5ELN7</accession>
<reference evidence="1" key="1">
    <citation type="journal article" date="2018" name="DNA Res.">
        <title>Multiple hybrid de novo genome assembly of finger millet, an orphan allotetraploid crop.</title>
        <authorList>
            <person name="Hatakeyama M."/>
            <person name="Aluri S."/>
            <person name="Balachadran M.T."/>
            <person name="Sivarajan S.R."/>
            <person name="Patrignani A."/>
            <person name="Gruter S."/>
            <person name="Poveda L."/>
            <person name="Shimizu-Inatsugi R."/>
            <person name="Baeten J."/>
            <person name="Francoijs K.J."/>
            <person name="Nataraja K.N."/>
            <person name="Reddy Y.A.N."/>
            <person name="Phadnis S."/>
            <person name="Ravikumar R.L."/>
            <person name="Schlapbach R."/>
            <person name="Sreeman S.M."/>
            <person name="Shimizu K.K."/>
        </authorList>
    </citation>
    <scope>NUCLEOTIDE SEQUENCE</scope>
</reference>
<name>A0AAV5ELN7_ELECO</name>
<dbReference type="GO" id="GO:0051764">
    <property type="term" value="P:actin crosslink formation"/>
    <property type="evidence" value="ECO:0007669"/>
    <property type="project" value="TreeGrafter"/>
</dbReference>
<dbReference type="EMBL" id="BQKI01000076">
    <property type="protein sequence ID" value="GJN23600.1"/>
    <property type="molecule type" value="Genomic_DNA"/>
</dbReference>
<gene>
    <name evidence="1" type="primary">gb11264</name>
    <name evidence="1" type="ORF">PR202_gb11264</name>
</gene>
<evidence type="ECO:0000313" key="2">
    <source>
        <dbReference type="Proteomes" id="UP001054889"/>
    </source>
</evidence>
<proteinExistence type="predicted"/>
<dbReference type="GO" id="GO:0008093">
    <property type="term" value="F:cytoskeletal anchor activity"/>
    <property type="evidence" value="ECO:0007669"/>
    <property type="project" value="TreeGrafter"/>
</dbReference>
<dbReference type="PANTHER" id="PTHR46756:SF18">
    <property type="entry name" value="GAS2-LIKE PROTEIN PICKLED EGGS"/>
    <property type="match status" value="1"/>
</dbReference>
<comment type="caution">
    <text evidence="1">The sequence shown here is derived from an EMBL/GenBank/DDBJ whole genome shotgun (WGS) entry which is preliminary data.</text>
</comment>
<dbReference type="InterPro" id="IPR036872">
    <property type="entry name" value="CH_dom_sf"/>
</dbReference>
<dbReference type="Proteomes" id="UP001054889">
    <property type="component" value="Unassembled WGS sequence"/>
</dbReference>
<sequence>MRKGQEPAGVVRVDQASSASAFRKLDDAFLQICQILGLAGIDLFTPSDVVEKKNVRKVPDFDIVTSTVSMPNYIVGGIRRTLEQPQYSSSSSSGYSPCANYKALQQQASSWKALTIIFGGQDDQNGDTHYDSDEAESRLSVLKPEELVDEDNFTEMLLQLSDAPKERNQVYGENGLDTHDVKSQAESVGSLNLGGLDSDSVDSTPLLHSKESCCLTQSATDRCSRTRTTKCSLSSEESNSISSCLALAFDNGMNDLELEDPLAAISELIHDGDVQLRFYLEIFA</sequence>